<dbReference type="EMBL" id="BSYJ01000001">
    <property type="protein sequence ID" value="GMG86023.1"/>
    <property type="molecule type" value="Genomic_DNA"/>
</dbReference>
<evidence type="ECO:0000256" key="5">
    <source>
        <dbReference type="ARBA" id="ARBA00023002"/>
    </source>
</evidence>
<comment type="subunit">
    <text evidence="8">Homodimer.</text>
</comment>
<reference evidence="12 13" key="1">
    <citation type="submission" date="2023-04" db="EMBL/GenBank/DDBJ databases">
        <title>Marinobulbifer ophiurae gen. nov., sp. Nov., isolate from tissue of brittle star Ophioplocus japonicus.</title>
        <authorList>
            <person name="Kawano K."/>
            <person name="Sawayama S."/>
            <person name="Nakagawa S."/>
        </authorList>
    </citation>
    <scope>NUCLEOTIDE SEQUENCE [LARGE SCALE GENOMIC DNA]</scope>
    <source>
        <strain evidence="12 13">NKW57</strain>
    </source>
</reference>
<dbReference type="Pfam" id="PF18317">
    <property type="entry name" value="SDH_C"/>
    <property type="match status" value="1"/>
</dbReference>
<evidence type="ECO:0000313" key="12">
    <source>
        <dbReference type="EMBL" id="GMG86023.1"/>
    </source>
</evidence>
<dbReference type="SUPFAM" id="SSF53223">
    <property type="entry name" value="Aminoacid dehydrogenase-like, N-terminal domain"/>
    <property type="match status" value="1"/>
</dbReference>
<evidence type="ECO:0000259" key="11">
    <source>
        <dbReference type="Pfam" id="PF18317"/>
    </source>
</evidence>
<feature type="binding site" evidence="8">
    <location>
        <begin position="152"/>
        <end position="157"/>
    </location>
    <ligand>
        <name>NADP(+)</name>
        <dbReference type="ChEBI" id="CHEBI:58349"/>
    </ligand>
</feature>
<comment type="pathway">
    <text evidence="1 8">Metabolic intermediate biosynthesis; chorismate biosynthesis; chorismate from D-erythrose 4-phosphate and phosphoenolpyruvate: step 4/7.</text>
</comment>
<dbReference type="Pfam" id="PF01488">
    <property type="entry name" value="Shikimate_DH"/>
    <property type="match status" value="1"/>
</dbReference>
<feature type="binding site" evidence="8">
    <location>
        <begin position="15"/>
        <end position="17"/>
    </location>
    <ligand>
        <name>shikimate</name>
        <dbReference type="ChEBI" id="CHEBI:36208"/>
    </ligand>
</feature>
<evidence type="ECO:0000256" key="2">
    <source>
        <dbReference type="ARBA" id="ARBA00012962"/>
    </source>
</evidence>
<dbReference type="InterPro" id="IPR036291">
    <property type="entry name" value="NAD(P)-bd_dom_sf"/>
</dbReference>
<dbReference type="InterPro" id="IPR011342">
    <property type="entry name" value="Shikimate_DH"/>
</dbReference>
<feature type="binding site" evidence="8">
    <location>
        <position position="237"/>
    </location>
    <ligand>
        <name>NADP(+)</name>
        <dbReference type="ChEBI" id="CHEBI:58349"/>
    </ligand>
</feature>
<evidence type="ECO:0000259" key="10">
    <source>
        <dbReference type="Pfam" id="PF08501"/>
    </source>
</evidence>
<feature type="active site" description="Proton acceptor" evidence="8">
    <location>
        <position position="66"/>
    </location>
</feature>
<comment type="caution">
    <text evidence="12">The sequence shown here is derived from an EMBL/GenBank/DDBJ whole genome shotgun (WGS) entry which is preliminary data.</text>
</comment>
<feature type="domain" description="Quinate/shikimate 5-dehydrogenase/glutamyl-tRNA reductase" evidence="9">
    <location>
        <begin position="120"/>
        <end position="192"/>
    </location>
</feature>
<organism evidence="12 13">
    <name type="scientific">Biformimicrobium ophioploci</name>
    <dbReference type="NCBI Taxonomy" id="3036711"/>
    <lineage>
        <taxon>Bacteria</taxon>
        <taxon>Pseudomonadati</taxon>
        <taxon>Pseudomonadota</taxon>
        <taxon>Gammaproteobacteria</taxon>
        <taxon>Cellvibrionales</taxon>
        <taxon>Microbulbiferaceae</taxon>
        <taxon>Biformimicrobium</taxon>
    </lineage>
</organism>
<keyword evidence="3 8" id="KW-0028">Amino-acid biosynthesis</keyword>
<evidence type="ECO:0000259" key="9">
    <source>
        <dbReference type="Pfam" id="PF01488"/>
    </source>
</evidence>
<evidence type="ECO:0000256" key="3">
    <source>
        <dbReference type="ARBA" id="ARBA00022605"/>
    </source>
</evidence>
<accession>A0ABQ6LVB0</accession>
<comment type="catalytic activity">
    <reaction evidence="7 8">
        <text>shikimate + NADP(+) = 3-dehydroshikimate + NADPH + H(+)</text>
        <dbReference type="Rhea" id="RHEA:17737"/>
        <dbReference type="ChEBI" id="CHEBI:15378"/>
        <dbReference type="ChEBI" id="CHEBI:16630"/>
        <dbReference type="ChEBI" id="CHEBI:36208"/>
        <dbReference type="ChEBI" id="CHEBI:57783"/>
        <dbReference type="ChEBI" id="CHEBI:58349"/>
        <dbReference type="EC" id="1.1.1.25"/>
    </reaction>
</comment>
<dbReference type="NCBIfam" id="NF001310">
    <property type="entry name" value="PRK00258.1-2"/>
    <property type="match status" value="1"/>
</dbReference>
<feature type="binding site" evidence="8">
    <location>
        <position position="214"/>
    </location>
    <ligand>
        <name>NADP(+)</name>
        <dbReference type="ChEBI" id="CHEBI:58349"/>
    </ligand>
</feature>
<keyword evidence="6 8" id="KW-0057">Aromatic amino acid biosynthesis</keyword>
<evidence type="ECO:0000256" key="4">
    <source>
        <dbReference type="ARBA" id="ARBA00022857"/>
    </source>
</evidence>
<sequence length="272" mass="28324">MKDRYAVVGNPIVQSLSPRIHTAFADQVGDPIEYDKLLVEPGEFENFAREFFAGGGKGLNVTMPFKLDARDFASVLTERARAAGAVNTLALQGDGSILGDNTDGAGLVRDITCNLGWPVRGKRVLLLGAGGAVRGVLLPLMAEAPASIHIANRTPARAEVLAADFAQAELSASGFADATGPFDLVINGTAASLSGAVPALPRGALAPGCCFYDMVYGARPTVAMQWARAQGAEAADGLGMLVEQAAEAFVVFRGCRPDTAPVLAALREQIRA</sequence>
<feature type="binding site" evidence="8">
    <location>
        <begin position="128"/>
        <end position="132"/>
    </location>
    <ligand>
        <name>NADP(+)</name>
        <dbReference type="ChEBI" id="CHEBI:58349"/>
    </ligand>
</feature>
<dbReference type="InterPro" id="IPR022893">
    <property type="entry name" value="Shikimate_DH_fam"/>
</dbReference>
<feature type="binding site" evidence="8">
    <location>
        <position position="62"/>
    </location>
    <ligand>
        <name>shikimate</name>
        <dbReference type="ChEBI" id="CHEBI:36208"/>
    </ligand>
</feature>
<dbReference type="Gene3D" id="3.40.50.10860">
    <property type="entry name" value="Leucine Dehydrogenase, chain A, domain 1"/>
    <property type="match status" value="1"/>
</dbReference>
<feature type="domain" description="Shikimate dehydrogenase substrate binding N-terminal" evidence="10">
    <location>
        <begin position="7"/>
        <end position="89"/>
    </location>
</feature>
<dbReference type="NCBIfam" id="TIGR00507">
    <property type="entry name" value="aroE"/>
    <property type="match status" value="1"/>
</dbReference>
<dbReference type="RefSeq" id="WP_285762538.1">
    <property type="nucleotide sequence ID" value="NZ_BSYJ01000001.1"/>
</dbReference>
<dbReference type="EC" id="1.1.1.25" evidence="2 8"/>
<dbReference type="SUPFAM" id="SSF51735">
    <property type="entry name" value="NAD(P)-binding Rossmann-fold domains"/>
    <property type="match status" value="1"/>
</dbReference>
<keyword evidence="5 8" id="KW-0560">Oxidoreductase</keyword>
<dbReference type="Gene3D" id="3.40.50.720">
    <property type="entry name" value="NAD(P)-binding Rossmann-like Domain"/>
    <property type="match status" value="1"/>
</dbReference>
<dbReference type="InterPro" id="IPR046346">
    <property type="entry name" value="Aminoacid_DH-like_N_sf"/>
</dbReference>
<dbReference type="CDD" id="cd01065">
    <property type="entry name" value="NAD_bind_Shikimate_DH"/>
    <property type="match status" value="1"/>
</dbReference>
<evidence type="ECO:0000256" key="6">
    <source>
        <dbReference type="ARBA" id="ARBA00023141"/>
    </source>
</evidence>
<keyword evidence="13" id="KW-1185">Reference proteome</keyword>
<dbReference type="PANTHER" id="PTHR21089:SF1">
    <property type="entry name" value="BIFUNCTIONAL 3-DEHYDROQUINATE DEHYDRATASE_SHIKIMATE DEHYDROGENASE, CHLOROPLASTIC"/>
    <property type="match status" value="1"/>
</dbReference>
<dbReference type="InterPro" id="IPR006151">
    <property type="entry name" value="Shikm_DH/Glu-tRNA_Rdtase"/>
</dbReference>
<keyword evidence="4 8" id="KW-0521">NADP</keyword>
<feature type="binding site" evidence="8">
    <location>
        <position position="78"/>
    </location>
    <ligand>
        <name>NADP(+)</name>
        <dbReference type="ChEBI" id="CHEBI:58349"/>
    </ligand>
</feature>
<comment type="function">
    <text evidence="8">Involved in the biosynthesis of the chorismate, which leads to the biosynthesis of aromatic amino acids. Catalyzes the reversible NADPH linked reduction of 3-dehydroshikimate (DHSA) to yield shikimate (SA).</text>
</comment>
<feature type="binding site" evidence="8">
    <location>
        <position position="103"/>
    </location>
    <ligand>
        <name>shikimate</name>
        <dbReference type="ChEBI" id="CHEBI:36208"/>
    </ligand>
</feature>
<evidence type="ECO:0000256" key="1">
    <source>
        <dbReference type="ARBA" id="ARBA00004871"/>
    </source>
</evidence>
<dbReference type="HAMAP" id="MF_00222">
    <property type="entry name" value="Shikimate_DH_AroE"/>
    <property type="match status" value="1"/>
</dbReference>
<feature type="domain" description="SDH C-terminal" evidence="11">
    <location>
        <begin position="237"/>
        <end position="267"/>
    </location>
</feature>
<dbReference type="Proteomes" id="UP001224392">
    <property type="component" value="Unassembled WGS sequence"/>
</dbReference>
<feature type="binding site" evidence="8">
    <location>
        <position position="216"/>
    </location>
    <ligand>
        <name>shikimate</name>
        <dbReference type="ChEBI" id="CHEBI:36208"/>
    </ligand>
</feature>
<dbReference type="InterPro" id="IPR013708">
    <property type="entry name" value="Shikimate_DH-bd_N"/>
</dbReference>
<protein>
    <recommendedName>
        <fullName evidence="2 8">Shikimate dehydrogenase (NADP(+))</fullName>
        <shortName evidence="8">SDH</shortName>
        <ecNumber evidence="2 8">1.1.1.25</ecNumber>
    </recommendedName>
</protein>
<gene>
    <name evidence="8 12" type="primary">aroE</name>
    <name evidence="12" type="ORF">MNKW57_03440</name>
</gene>
<comment type="similarity">
    <text evidence="8">Belongs to the shikimate dehydrogenase family.</text>
</comment>
<dbReference type="Pfam" id="PF08501">
    <property type="entry name" value="Shikimate_dh_N"/>
    <property type="match status" value="1"/>
</dbReference>
<feature type="binding site" evidence="8">
    <location>
        <position position="244"/>
    </location>
    <ligand>
        <name>shikimate</name>
        <dbReference type="ChEBI" id="CHEBI:36208"/>
    </ligand>
</feature>
<feature type="binding site" evidence="8">
    <location>
        <position position="87"/>
    </location>
    <ligand>
        <name>shikimate</name>
        <dbReference type="ChEBI" id="CHEBI:36208"/>
    </ligand>
</feature>
<evidence type="ECO:0000256" key="7">
    <source>
        <dbReference type="ARBA" id="ARBA00049442"/>
    </source>
</evidence>
<name>A0ABQ6LVB0_9GAMM</name>
<evidence type="ECO:0000256" key="8">
    <source>
        <dbReference type="HAMAP-Rule" id="MF_00222"/>
    </source>
</evidence>
<evidence type="ECO:0000313" key="13">
    <source>
        <dbReference type="Proteomes" id="UP001224392"/>
    </source>
</evidence>
<dbReference type="PANTHER" id="PTHR21089">
    <property type="entry name" value="SHIKIMATE DEHYDROGENASE"/>
    <property type="match status" value="1"/>
</dbReference>
<proteinExistence type="inferred from homology"/>
<dbReference type="InterPro" id="IPR041121">
    <property type="entry name" value="SDH_C"/>
</dbReference>